<dbReference type="OrthoDB" id="5341873at2759"/>
<proteinExistence type="predicted"/>
<organism evidence="1">
    <name type="scientific">Blumeria graminis f. sp. tritici 96224</name>
    <dbReference type="NCBI Taxonomy" id="1268274"/>
    <lineage>
        <taxon>Eukaryota</taxon>
        <taxon>Fungi</taxon>
        <taxon>Dikarya</taxon>
        <taxon>Ascomycota</taxon>
        <taxon>Pezizomycotina</taxon>
        <taxon>Leotiomycetes</taxon>
        <taxon>Erysiphales</taxon>
        <taxon>Erysiphaceae</taxon>
        <taxon>Blumeria</taxon>
    </lineage>
</organism>
<dbReference type="EMBL" id="UIGY01000006">
    <property type="protein sequence ID" value="SUZ08042.1"/>
    <property type="molecule type" value="Genomic_DNA"/>
</dbReference>
<sequence>NGILAFGSIITAAAAWTIIFQDLFPRGADPEGNPNDWSRDELRRWLKKRNLGFSNKDSNEKLLEKVNASFKTLA</sequence>
<feature type="non-terminal residue" evidence="1">
    <location>
        <position position="1"/>
    </location>
</feature>
<evidence type="ECO:0000313" key="1">
    <source>
        <dbReference type="EMBL" id="SUZ08042.1"/>
    </source>
</evidence>
<accession>A0A381L3G8</accession>
<feature type="non-terminal residue" evidence="1">
    <location>
        <position position="74"/>
    </location>
</feature>
<protein>
    <submittedName>
        <fullName evidence="1">BgtA-21123</fullName>
    </submittedName>
</protein>
<gene>
    <name evidence="1" type="ORF">BGT96224V2_LOCUS1221</name>
</gene>
<name>A0A381L3G8_BLUGR</name>
<reference evidence="1" key="1">
    <citation type="submission" date="2018-07" db="EMBL/GenBank/DDBJ databases">
        <authorList>
            <person name="Quirk P.G."/>
            <person name="Krulwich T.A."/>
        </authorList>
    </citation>
    <scope>NUCLEOTIDE SEQUENCE</scope>
    <source>
        <strain evidence="1">96224</strain>
    </source>
</reference>
<dbReference type="AlphaFoldDB" id="A0A381L3G8"/>